<accession>A0A9N9XH47</accession>
<comment type="similarity">
    <text evidence="4">Belongs to the DONSON family.</text>
</comment>
<protein>
    <recommendedName>
        <fullName evidence="8">Protein downstream neighbor of son homolog</fullName>
    </recommendedName>
</protein>
<dbReference type="OrthoDB" id="534063at2759"/>
<dbReference type="PANTHER" id="PTHR12972">
    <property type="entry name" value="DOWNSTREAM NEIGHBOR OF SON"/>
    <property type="match status" value="1"/>
</dbReference>
<comment type="subcellular location">
    <subcellularLocation>
        <location evidence="1">Nucleus</location>
    </subcellularLocation>
</comment>
<organism evidence="6 7">
    <name type="scientific">Diabrotica balteata</name>
    <name type="common">Banded cucumber beetle</name>
    <dbReference type="NCBI Taxonomy" id="107213"/>
    <lineage>
        <taxon>Eukaryota</taxon>
        <taxon>Metazoa</taxon>
        <taxon>Ecdysozoa</taxon>
        <taxon>Arthropoda</taxon>
        <taxon>Hexapoda</taxon>
        <taxon>Insecta</taxon>
        <taxon>Pterygota</taxon>
        <taxon>Neoptera</taxon>
        <taxon>Endopterygota</taxon>
        <taxon>Coleoptera</taxon>
        <taxon>Polyphaga</taxon>
        <taxon>Cucujiformia</taxon>
        <taxon>Chrysomeloidea</taxon>
        <taxon>Chrysomelidae</taxon>
        <taxon>Galerucinae</taxon>
        <taxon>Diabroticina</taxon>
        <taxon>Diabroticites</taxon>
        <taxon>Diabrotica</taxon>
    </lineage>
</organism>
<dbReference type="GO" id="GO:0005634">
    <property type="term" value="C:nucleus"/>
    <property type="evidence" value="ECO:0007669"/>
    <property type="project" value="UniProtKB-SubCell"/>
</dbReference>
<name>A0A9N9XH47_DIABA</name>
<evidence type="ECO:0000256" key="2">
    <source>
        <dbReference type="ARBA" id="ARBA00022473"/>
    </source>
</evidence>
<evidence type="ECO:0000256" key="1">
    <source>
        <dbReference type="ARBA" id="ARBA00004123"/>
    </source>
</evidence>
<sequence>MTENPETSNIPKWLHPTDVMKLHKLKQKKKALQARIKGTNPKQELTTSGSSQSFENIFAAKKRTNPFVTNSQNKKIKTEQNFCLDESTDQTLFKLFNQKPLSSPNGSFTSFSDILNKINADGKESIEVVKAQGENWLPIDWALKDKLRLISSKPFPWSQKLKVSEEASGITAFARCLNNDPGNNLDSSPNAKFHQCCLYWMHPHLPWMSLFPRISSKVQSVAPINSHVRESLQQAWSDSLRSLFQLIRTRQCPYFYACANSFTVLFRAAGISGFTDLHVLITPTTKGFRNLLKQEEIEFTMPLKKTRSPDQEFENKTTANSTQMQDTEDQMENEDIPDETWMKSMGIDDKEIKRINYSQDKMISKIECEVDNSDQSLVMIEGGEVHGFYNFFLNCKSSTALTGHLAGVPPTLLAPVAFHGASLNSLKVKESKVYIDDSNYYSLELSGPILPSMTPNLFAVSRPEHSLTATYNNLRSTECFSQVKNTERRSVIERTGTVVFGTENLSDCGLSSDILKHFCAPDKDYVTNVECLKYTSENNTFTWS</sequence>
<reference evidence="6" key="1">
    <citation type="submission" date="2022-01" db="EMBL/GenBank/DDBJ databases">
        <authorList>
            <person name="King R."/>
        </authorList>
    </citation>
    <scope>NUCLEOTIDE SEQUENCE</scope>
</reference>
<evidence type="ECO:0008006" key="8">
    <source>
        <dbReference type="Google" id="ProtNLM"/>
    </source>
</evidence>
<evidence type="ECO:0000256" key="3">
    <source>
        <dbReference type="ARBA" id="ARBA00023242"/>
    </source>
</evidence>
<dbReference type="PRINTS" id="PR02064">
    <property type="entry name" value="DONSON"/>
</dbReference>
<proteinExistence type="inferred from homology"/>
<keyword evidence="3" id="KW-0539">Nucleus</keyword>
<dbReference type="EMBL" id="OU898281">
    <property type="protein sequence ID" value="CAG9836077.1"/>
    <property type="molecule type" value="Genomic_DNA"/>
</dbReference>
<evidence type="ECO:0000256" key="4">
    <source>
        <dbReference type="ARBA" id="ARBA00025806"/>
    </source>
</evidence>
<keyword evidence="7" id="KW-1185">Reference proteome</keyword>
<dbReference type="InterPro" id="IPR024861">
    <property type="entry name" value="Donson"/>
</dbReference>
<evidence type="ECO:0000256" key="5">
    <source>
        <dbReference type="SAM" id="MobiDB-lite"/>
    </source>
</evidence>
<dbReference type="PANTHER" id="PTHR12972:SF0">
    <property type="entry name" value="PROTEIN DOWNSTREAM NEIGHBOR OF SON"/>
    <property type="match status" value="1"/>
</dbReference>
<feature type="compositionally biased region" description="Polar residues" evidence="5">
    <location>
        <begin position="316"/>
        <end position="325"/>
    </location>
</feature>
<feature type="region of interest" description="Disordered" evidence="5">
    <location>
        <begin position="305"/>
        <end position="336"/>
    </location>
</feature>
<gene>
    <name evidence="6" type="ORF">DIABBA_LOCUS9197</name>
</gene>
<evidence type="ECO:0000313" key="7">
    <source>
        <dbReference type="Proteomes" id="UP001153709"/>
    </source>
</evidence>
<dbReference type="GO" id="GO:0033260">
    <property type="term" value="P:nuclear DNA replication"/>
    <property type="evidence" value="ECO:0007669"/>
    <property type="project" value="TreeGrafter"/>
</dbReference>
<feature type="compositionally biased region" description="Acidic residues" evidence="5">
    <location>
        <begin position="326"/>
        <end position="336"/>
    </location>
</feature>
<dbReference type="AlphaFoldDB" id="A0A9N9XH47"/>
<dbReference type="Proteomes" id="UP001153709">
    <property type="component" value="Chromosome 6"/>
</dbReference>
<keyword evidence="2" id="KW-0217">Developmental protein</keyword>
<evidence type="ECO:0000313" key="6">
    <source>
        <dbReference type="EMBL" id="CAG9836077.1"/>
    </source>
</evidence>